<gene>
    <name evidence="2" type="ORF">CYJ40_08480</name>
</gene>
<accession>A0A2I1IFB1</accession>
<evidence type="ECO:0008006" key="4">
    <source>
        <dbReference type="Google" id="ProtNLM"/>
    </source>
</evidence>
<feature type="transmembrane region" description="Helical" evidence="1">
    <location>
        <begin position="272"/>
        <end position="294"/>
    </location>
</feature>
<dbReference type="Proteomes" id="UP000242755">
    <property type="component" value="Unassembled WGS sequence"/>
</dbReference>
<keyword evidence="1" id="KW-1133">Transmembrane helix</keyword>
<dbReference type="EMBL" id="PKGO01000008">
    <property type="protein sequence ID" value="PKY69811.1"/>
    <property type="molecule type" value="Genomic_DNA"/>
</dbReference>
<comment type="caution">
    <text evidence="2">The sequence shown here is derived from an EMBL/GenBank/DDBJ whole genome shotgun (WGS) entry which is preliminary data.</text>
</comment>
<keyword evidence="1" id="KW-0472">Membrane</keyword>
<dbReference type="InterPro" id="IPR011990">
    <property type="entry name" value="TPR-like_helical_dom_sf"/>
</dbReference>
<feature type="transmembrane region" description="Helical" evidence="1">
    <location>
        <begin position="244"/>
        <end position="265"/>
    </location>
</feature>
<organism evidence="2 3">
    <name type="scientific">Brevibacterium ravenspurgense</name>
    <dbReference type="NCBI Taxonomy" id="479117"/>
    <lineage>
        <taxon>Bacteria</taxon>
        <taxon>Bacillati</taxon>
        <taxon>Actinomycetota</taxon>
        <taxon>Actinomycetes</taxon>
        <taxon>Micrococcales</taxon>
        <taxon>Brevibacteriaceae</taxon>
        <taxon>Brevibacterium</taxon>
    </lineage>
</organism>
<keyword evidence="1" id="KW-0812">Transmembrane</keyword>
<evidence type="ECO:0000313" key="2">
    <source>
        <dbReference type="EMBL" id="PKY69811.1"/>
    </source>
</evidence>
<dbReference type="Gene3D" id="1.25.40.10">
    <property type="entry name" value="Tetratricopeptide repeat domain"/>
    <property type="match status" value="1"/>
</dbReference>
<evidence type="ECO:0000256" key="1">
    <source>
        <dbReference type="SAM" id="Phobius"/>
    </source>
</evidence>
<evidence type="ECO:0000313" key="3">
    <source>
        <dbReference type="Proteomes" id="UP000242755"/>
    </source>
</evidence>
<dbReference type="SUPFAM" id="SSF48452">
    <property type="entry name" value="TPR-like"/>
    <property type="match status" value="1"/>
</dbReference>
<sequence length="296" mass="32518">MSMVDDDSLNLPVRFAAFYAAQVHNRRSHLYELYKQNVEKYYSVFEDQPMFTFMRAEVYGDVPGDAGGREYAIDLARKAVAELPATPGVNHLLAEYLLESIEIGAIERTEEASHRRLNEAERAVNRAISQSKGNYPKFFATKARILSQLGSYDLALQSLDRAIATEGASQSGSPSRIVQYQSYRRDVIAKRNSETLLREQRKAVEDFRSLRSEMLSLLGLLAAVVAFISTSTAIALNLSTLGAVTLQVVTAGIILIVFSGFSLIFTTYGGKIRILATAGIGVLFMAVGVTVALVSM</sequence>
<protein>
    <recommendedName>
        <fullName evidence="4">Tetratricopeptide repeat protein</fullName>
    </recommendedName>
</protein>
<feature type="transmembrane region" description="Helical" evidence="1">
    <location>
        <begin position="217"/>
        <end position="238"/>
    </location>
</feature>
<reference evidence="2 3" key="1">
    <citation type="submission" date="2017-12" db="EMBL/GenBank/DDBJ databases">
        <title>Phylogenetic diversity of female urinary microbiome.</title>
        <authorList>
            <person name="Thomas-White K."/>
            <person name="Wolfe A.J."/>
        </authorList>
    </citation>
    <scope>NUCLEOTIDE SEQUENCE [LARGE SCALE GENOMIC DNA]</scope>
    <source>
        <strain evidence="2 3">UMB0426</strain>
    </source>
</reference>
<proteinExistence type="predicted"/>
<dbReference type="AlphaFoldDB" id="A0A2I1IFB1"/>
<name>A0A2I1IFB1_9MICO</name>